<feature type="domain" description="GGDEF" evidence="8">
    <location>
        <begin position="451"/>
        <end position="583"/>
    </location>
</feature>
<gene>
    <name evidence="9" type="ORF">V6255_13645</name>
</gene>
<keyword evidence="5 6" id="KW-0472">Membrane</keyword>
<sequence>MTKLSLRSVLIFPYVVLVVCLALAIGSLSYSAGYHAVQTVSKHLLEETVSRISQAIDRHVVGSVATLEVAFPDGMLMDADIKSNLNNIRDRFWSASSLHLDPNNYVYYGNKAGQAIGLYRYSIKKGELRVKYTPEEHRKFYEINGINSTPTLLSIEEKNFDPRIRPWFHVGSRNSNSNSNSNSNNDTWTSVYIDFRTHDLIATRARQVIGRDGTFEGVVATDMSLKSLNDFVSNLNISENAIAFIIETDGQLIASSVSSNIKHNKDGIKIRVKADQSGNALLSDIYSQMVPLISEKVTNDKPETFSFTDDLQREIYVAYNKFEDGAGLEWINVVAIPSSDFMGDIKNNNFQTILLGILATGLAGIIGFIILQWVTKDLKVLSDAVNNVNSGYIEEPINIQRNDEIGDLAKNFSAMQRRLHTDYLTGLPNRYAFEQHLKTKIEQYNSGENTNPFSIFFIDLNDFKKINDVYGHDVGDQVLIQFADRVRSAIDHGDLAARFAGDEFVIVINDVNNKGDLETVLSRVKQTLSEPLNSSDTFTDSFGGAIGVANYPEDGKTIDQLLVVADNNMYANKAEIKKIIKHL</sequence>
<accession>A0ABU9HE42</accession>
<evidence type="ECO:0000259" key="7">
    <source>
        <dbReference type="PROSITE" id="PS50885"/>
    </source>
</evidence>
<evidence type="ECO:0000256" key="3">
    <source>
        <dbReference type="ARBA" id="ARBA00022692"/>
    </source>
</evidence>
<comment type="caution">
    <text evidence="9">The sequence shown here is derived from an EMBL/GenBank/DDBJ whole genome shotgun (WGS) entry which is preliminary data.</text>
</comment>
<dbReference type="Gene3D" id="3.30.70.270">
    <property type="match status" value="1"/>
</dbReference>
<dbReference type="RefSeq" id="WP_341628656.1">
    <property type="nucleotide sequence ID" value="NZ_JBAKBA010000035.1"/>
</dbReference>
<evidence type="ECO:0000256" key="2">
    <source>
        <dbReference type="ARBA" id="ARBA00022475"/>
    </source>
</evidence>
<dbReference type="Gene3D" id="3.30.450.20">
    <property type="entry name" value="PAS domain"/>
    <property type="match status" value="1"/>
</dbReference>
<dbReference type="SMART" id="SM00267">
    <property type="entry name" value="GGDEF"/>
    <property type="match status" value="1"/>
</dbReference>
<reference evidence="9 10" key="1">
    <citation type="submission" date="2024-02" db="EMBL/GenBank/DDBJ databases">
        <title>Bacteria isolated from the canopy kelp, Nereocystis luetkeana.</title>
        <authorList>
            <person name="Pfister C.A."/>
            <person name="Younker I.T."/>
            <person name="Light S.H."/>
        </authorList>
    </citation>
    <scope>NUCLEOTIDE SEQUENCE [LARGE SCALE GENOMIC DNA]</scope>
    <source>
        <strain evidence="9 10">TI.2.07</strain>
    </source>
</reference>
<dbReference type="SUPFAM" id="SSF158472">
    <property type="entry name" value="HAMP domain-like"/>
    <property type="match status" value="1"/>
</dbReference>
<dbReference type="CDD" id="cd01949">
    <property type="entry name" value="GGDEF"/>
    <property type="match status" value="1"/>
</dbReference>
<dbReference type="PANTHER" id="PTHR46663:SF2">
    <property type="entry name" value="GGDEF DOMAIN-CONTAINING PROTEIN"/>
    <property type="match status" value="1"/>
</dbReference>
<dbReference type="CDD" id="cd06225">
    <property type="entry name" value="HAMP"/>
    <property type="match status" value="1"/>
</dbReference>
<dbReference type="InterPro" id="IPR029151">
    <property type="entry name" value="Sensor-like_sf"/>
</dbReference>
<evidence type="ECO:0000313" key="10">
    <source>
        <dbReference type="Proteomes" id="UP001366060"/>
    </source>
</evidence>
<dbReference type="InterPro" id="IPR003660">
    <property type="entry name" value="HAMP_dom"/>
</dbReference>
<dbReference type="InterPro" id="IPR043128">
    <property type="entry name" value="Rev_trsase/Diguanyl_cyclase"/>
</dbReference>
<dbReference type="PANTHER" id="PTHR46663">
    <property type="entry name" value="DIGUANYLATE CYCLASE DGCT-RELATED"/>
    <property type="match status" value="1"/>
</dbReference>
<keyword evidence="2" id="KW-1003">Cell membrane</keyword>
<keyword evidence="10" id="KW-1185">Reference proteome</keyword>
<dbReference type="Pfam" id="PF02743">
    <property type="entry name" value="dCache_1"/>
    <property type="match status" value="1"/>
</dbReference>
<dbReference type="CDD" id="cd18774">
    <property type="entry name" value="PDC2_HK_sensor"/>
    <property type="match status" value="1"/>
</dbReference>
<dbReference type="PROSITE" id="PS50887">
    <property type="entry name" value="GGDEF"/>
    <property type="match status" value="1"/>
</dbReference>
<keyword evidence="4 6" id="KW-1133">Transmembrane helix</keyword>
<evidence type="ECO:0000313" key="9">
    <source>
        <dbReference type="EMBL" id="MEL0660180.1"/>
    </source>
</evidence>
<dbReference type="InterPro" id="IPR052163">
    <property type="entry name" value="DGC-Regulatory_Protein"/>
</dbReference>
<dbReference type="Pfam" id="PF00990">
    <property type="entry name" value="GGDEF"/>
    <property type="match status" value="1"/>
</dbReference>
<dbReference type="EC" id="2.7.7.65" evidence="9"/>
<keyword evidence="9" id="KW-0808">Transferase</keyword>
<dbReference type="NCBIfam" id="TIGR00254">
    <property type="entry name" value="GGDEF"/>
    <property type="match status" value="1"/>
</dbReference>
<evidence type="ECO:0000256" key="4">
    <source>
        <dbReference type="ARBA" id="ARBA00022989"/>
    </source>
</evidence>
<dbReference type="InterPro" id="IPR033479">
    <property type="entry name" value="dCache_1"/>
</dbReference>
<dbReference type="SUPFAM" id="SSF103190">
    <property type="entry name" value="Sensory domain-like"/>
    <property type="match status" value="1"/>
</dbReference>
<protein>
    <submittedName>
        <fullName evidence="9">Diguanylate cyclase</fullName>
        <ecNumber evidence="9">2.7.7.65</ecNumber>
    </submittedName>
</protein>
<proteinExistence type="predicted"/>
<evidence type="ECO:0000256" key="5">
    <source>
        <dbReference type="ARBA" id="ARBA00023136"/>
    </source>
</evidence>
<keyword evidence="3 6" id="KW-0812">Transmembrane</keyword>
<dbReference type="SUPFAM" id="SSF55073">
    <property type="entry name" value="Nucleotide cyclase"/>
    <property type="match status" value="1"/>
</dbReference>
<dbReference type="Gene3D" id="6.10.340.10">
    <property type="match status" value="1"/>
</dbReference>
<dbReference type="EMBL" id="JBAKBA010000035">
    <property type="protein sequence ID" value="MEL0660180.1"/>
    <property type="molecule type" value="Genomic_DNA"/>
</dbReference>
<dbReference type="PROSITE" id="PS50885">
    <property type="entry name" value="HAMP"/>
    <property type="match status" value="1"/>
</dbReference>
<evidence type="ECO:0000256" key="1">
    <source>
        <dbReference type="ARBA" id="ARBA00004651"/>
    </source>
</evidence>
<dbReference type="SMART" id="SM00304">
    <property type="entry name" value="HAMP"/>
    <property type="match status" value="1"/>
</dbReference>
<dbReference type="InterPro" id="IPR000160">
    <property type="entry name" value="GGDEF_dom"/>
</dbReference>
<comment type="subcellular location">
    <subcellularLocation>
        <location evidence="1">Cell membrane</location>
        <topology evidence="1">Multi-pass membrane protein</topology>
    </subcellularLocation>
</comment>
<name>A0ABU9HE42_9GAMM</name>
<keyword evidence="9" id="KW-0548">Nucleotidyltransferase</keyword>
<dbReference type="Proteomes" id="UP001366060">
    <property type="component" value="Unassembled WGS sequence"/>
</dbReference>
<evidence type="ECO:0000259" key="8">
    <source>
        <dbReference type="PROSITE" id="PS50887"/>
    </source>
</evidence>
<feature type="transmembrane region" description="Helical" evidence="6">
    <location>
        <begin position="353"/>
        <end position="374"/>
    </location>
</feature>
<dbReference type="CDD" id="cd18773">
    <property type="entry name" value="PDC1_HK_sensor"/>
    <property type="match status" value="1"/>
</dbReference>
<feature type="domain" description="HAMP" evidence="7">
    <location>
        <begin position="372"/>
        <end position="424"/>
    </location>
</feature>
<dbReference type="InterPro" id="IPR029787">
    <property type="entry name" value="Nucleotide_cyclase"/>
</dbReference>
<organism evidence="9 10">
    <name type="scientific">Psychromonas arctica</name>
    <dbReference type="NCBI Taxonomy" id="168275"/>
    <lineage>
        <taxon>Bacteria</taxon>
        <taxon>Pseudomonadati</taxon>
        <taxon>Pseudomonadota</taxon>
        <taxon>Gammaproteobacteria</taxon>
        <taxon>Alteromonadales</taxon>
        <taxon>Psychromonadaceae</taxon>
        <taxon>Psychromonas</taxon>
    </lineage>
</organism>
<evidence type="ECO:0000256" key="6">
    <source>
        <dbReference type="SAM" id="Phobius"/>
    </source>
</evidence>
<dbReference type="GO" id="GO:0052621">
    <property type="term" value="F:diguanylate cyclase activity"/>
    <property type="evidence" value="ECO:0007669"/>
    <property type="project" value="UniProtKB-EC"/>
</dbReference>